<dbReference type="InterPro" id="IPR050463">
    <property type="entry name" value="Gfo/Idh/MocA_oxidrdct_glycsds"/>
</dbReference>
<protein>
    <submittedName>
        <fullName evidence="4">Predicted dehydrogenase</fullName>
    </submittedName>
</protein>
<dbReference type="Proteomes" id="UP000186997">
    <property type="component" value="Unassembled WGS sequence"/>
</dbReference>
<accession>A0A1R3X8A0</accession>
<keyword evidence="1" id="KW-0560">Oxidoreductase</keyword>
<dbReference type="GO" id="GO:0000166">
    <property type="term" value="F:nucleotide binding"/>
    <property type="evidence" value="ECO:0007669"/>
    <property type="project" value="InterPro"/>
</dbReference>
<dbReference type="SUPFAM" id="SSF55347">
    <property type="entry name" value="Glyceraldehyde-3-phosphate dehydrogenase-like, C-terminal domain"/>
    <property type="match status" value="1"/>
</dbReference>
<evidence type="ECO:0000313" key="4">
    <source>
        <dbReference type="EMBL" id="SIT87274.1"/>
    </source>
</evidence>
<organism evidence="4 5">
    <name type="scientific">Yoonia rosea</name>
    <dbReference type="NCBI Taxonomy" id="287098"/>
    <lineage>
        <taxon>Bacteria</taxon>
        <taxon>Pseudomonadati</taxon>
        <taxon>Pseudomonadota</taxon>
        <taxon>Alphaproteobacteria</taxon>
        <taxon>Rhodobacterales</taxon>
        <taxon>Paracoccaceae</taxon>
        <taxon>Yoonia</taxon>
    </lineage>
</organism>
<dbReference type="InterPro" id="IPR036291">
    <property type="entry name" value="NAD(P)-bd_dom_sf"/>
</dbReference>
<keyword evidence="5" id="KW-1185">Reference proteome</keyword>
<name>A0A1R3X8A0_9RHOB</name>
<sequence>MAKAPLRVGIVGAGYIATWHADTIKSLTDVDLVAVCDMSASAADALGSSFGAKPYTDFDAMVAQENLDAVHILTPPDSHRALAEKSAAAGLHCFIEKPVGVSAKETAAMVTAGQKADRLMAAGHNFLGMPSYERLKKAAQGGNLGRISMAEINWCFPLPPLRSGPFGLWLLREPRNLLLELGPHLFAFATDLFGKVEVCHLALSKPIALPGGETRHQGWRILARAGDVDVTFNISLVETVDDRSVTLRGSTAQARFDYAADTLVVRRENNADLVLNPLRKQLSQGWQHLREGGVNFGRQLISLNRKSPYGLSFAGAIGAFYDSLRNQKPLDPRFDMKTAQVVMTSIDDALAMMPAQTVPARPKGTPKPTVMVIGGTGFIGRALTRDLVKRGYDVRVLSRGRTGPFADIANRVETVAVSMRDTDGLTQAMEGIDTVYNLAKSTDKTWEDALANDVDVSVGVAKAAMTAGVRRLIYTGTIASYDMSDPRRKISEDTGFRNDMNDRNIYARSKAECEKRLLQMHAEQGLPLVIARPGIVVGEGGPLQHWGIGRWHGAGAVRIWGHGRNILPFVLIDDLTDGLIRMMEKEGIEGRSYNLVGEPLMSARDYFSAIHDQMGAQLAVSTSSLHALFVADLVKHAMKVTLLRRKGLSRASLKDWKSRAHFTPFDISKSKNELGWIPAADRETLVRGAITNANLFGF</sequence>
<evidence type="ECO:0000259" key="2">
    <source>
        <dbReference type="Pfam" id="PF01370"/>
    </source>
</evidence>
<dbReference type="Pfam" id="PF01408">
    <property type="entry name" value="GFO_IDH_MocA"/>
    <property type="match status" value="1"/>
</dbReference>
<dbReference type="InterPro" id="IPR001509">
    <property type="entry name" value="Epimerase_deHydtase"/>
</dbReference>
<gene>
    <name evidence="4" type="ORF">SAMN05421665_2328</name>
</gene>
<feature type="domain" description="Gfo/Idh/MocA-like oxidoreductase N-terminal" evidence="3">
    <location>
        <begin position="6"/>
        <end position="124"/>
    </location>
</feature>
<proteinExistence type="predicted"/>
<evidence type="ECO:0000259" key="3">
    <source>
        <dbReference type="Pfam" id="PF01408"/>
    </source>
</evidence>
<dbReference type="OrthoDB" id="7798185at2"/>
<dbReference type="STRING" id="287098.SAMN05421665_2328"/>
<dbReference type="GO" id="GO:0016491">
    <property type="term" value="F:oxidoreductase activity"/>
    <property type="evidence" value="ECO:0007669"/>
    <property type="project" value="UniProtKB-KW"/>
</dbReference>
<dbReference type="InterPro" id="IPR000683">
    <property type="entry name" value="Gfo/Idh/MocA-like_OxRdtase_N"/>
</dbReference>
<evidence type="ECO:0000313" key="5">
    <source>
        <dbReference type="Proteomes" id="UP000186997"/>
    </source>
</evidence>
<dbReference type="RefSeq" id="WP_076659934.1">
    <property type="nucleotide sequence ID" value="NZ_FTPR01000002.1"/>
</dbReference>
<dbReference type="PANTHER" id="PTHR43818">
    <property type="entry name" value="BCDNA.GH03377"/>
    <property type="match status" value="1"/>
</dbReference>
<dbReference type="Gene3D" id="3.40.50.720">
    <property type="entry name" value="NAD(P)-binding Rossmann-like Domain"/>
    <property type="match status" value="2"/>
</dbReference>
<dbReference type="Gene3D" id="3.30.360.10">
    <property type="entry name" value="Dihydrodipicolinate Reductase, domain 2"/>
    <property type="match status" value="1"/>
</dbReference>
<dbReference type="EMBL" id="FTPR01000002">
    <property type="protein sequence ID" value="SIT87274.1"/>
    <property type="molecule type" value="Genomic_DNA"/>
</dbReference>
<reference evidence="5" key="1">
    <citation type="submission" date="2017-01" db="EMBL/GenBank/DDBJ databases">
        <authorList>
            <person name="Varghese N."/>
            <person name="Submissions S."/>
        </authorList>
    </citation>
    <scope>NUCLEOTIDE SEQUENCE [LARGE SCALE GENOMIC DNA]</scope>
    <source>
        <strain evidence="5">DSM 29591</strain>
    </source>
</reference>
<dbReference type="SUPFAM" id="SSF51735">
    <property type="entry name" value="NAD(P)-binding Rossmann-fold domains"/>
    <property type="match status" value="2"/>
</dbReference>
<dbReference type="Pfam" id="PF01370">
    <property type="entry name" value="Epimerase"/>
    <property type="match status" value="1"/>
</dbReference>
<evidence type="ECO:0000256" key="1">
    <source>
        <dbReference type="ARBA" id="ARBA00023002"/>
    </source>
</evidence>
<dbReference type="AlphaFoldDB" id="A0A1R3X8A0"/>
<feature type="domain" description="NAD-dependent epimerase/dehydratase" evidence="2">
    <location>
        <begin position="370"/>
        <end position="595"/>
    </location>
</feature>
<dbReference type="PANTHER" id="PTHR43818:SF11">
    <property type="entry name" value="BCDNA.GH03377"/>
    <property type="match status" value="1"/>
</dbReference>